<dbReference type="EMBL" id="HBEZ01033241">
    <property type="protein sequence ID" value="CAD8640705.1"/>
    <property type="molecule type" value="Transcribed_RNA"/>
</dbReference>
<protein>
    <recommendedName>
        <fullName evidence="3">EF-hand domain-containing protein</fullName>
    </recommendedName>
</protein>
<keyword evidence="1" id="KW-0106">Calcium</keyword>
<evidence type="ECO:0000256" key="2">
    <source>
        <dbReference type="SAM" id="MobiDB-lite"/>
    </source>
</evidence>
<dbReference type="PROSITE" id="PS50222">
    <property type="entry name" value="EF_HAND_2"/>
    <property type="match status" value="1"/>
</dbReference>
<dbReference type="Pfam" id="PF13499">
    <property type="entry name" value="EF-hand_7"/>
    <property type="match status" value="1"/>
</dbReference>
<name>A0A7S0MH87_9CRYP</name>
<proteinExistence type="predicted"/>
<evidence type="ECO:0000259" key="3">
    <source>
        <dbReference type="PROSITE" id="PS50222"/>
    </source>
</evidence>
<dbReference type="GO" id="GO:0005509">
    <property type="term" value="F:calcium ion binding"/>
    <property type="evidence" value="ECO:0007669"/>
    <property type="project" value="InterPro"/>
</dbReference>
<feature type="region of interest" description="Disordered" evidence="2">
    <location>
        <begin position="86"/>
        <end position="110"/>
    </location>
</feature>
<dbReference type="AlphaFoldDB" id="A0A7S0MH87"/>
<evidence type="ECO:0000256" key="1">
    <source>
        <dbReference type="ARBA" id="ARBA00022837"/>
    </source>
</evidence>
<dbReference type="Gene3D" id="1.10.238.10">
    <property type="entry name" value="EF-hand"/>
    <property type="match status" value="1"/>
</dbReference>
<dbReference type="PROSITE" id="PS00018">
    <property type="entry name" value="EF_HAND_1"/>
    <property type="match status" value="1"/>
</dbReference>
<dbReference type="CDD" id="cd00051">
    <property type="entry name" value="EFh"/>
    <property type="match status" value="1"/>
</dbReference>
<organism evidence="4">
    <name type="scientific">Cryptomonas curvata</name>
    <dbReference type="NCBI Taxonomy" id="233186"/>
    <lineage>
        <taxon>Eukaryota</taxon>
        <taxon>Cryptophyceae</taxon>
        <taxon>Cryptomonadales</taxon>
        <taxon>Cryptomonadaceae</taxon>
        <taxon>Cryptomonas</taxon>
    </lineage>
</organism>
<dbReference type="SUPFAM" id="SSF47473">
    <property type="entry name" value="EF-hand"/>
    <property type="match status" value="1"/>
</dbReference>
<dbReference type="InterPro" id="IPR011992">
    <property type="entry name" value="EF-hand-dom_pair"/>
</dbReference>
<reference evidence="4" key="1">
    <citation type="submission" date="2021-01" db="EMBL/GenBank/DDBJ databases">
        <authorList>
            <person name="Corre E."/>
            <person name="Pelletier E."/>
            <person name="Niang G."/>
            <person name="Scheremetjew M."/>
            <person name="Finn R."/>
            <person name="Kale V."/>
            <person name="Holt S."/>
            <person name="Cochrane G."/>
            <person name="Meng A."/>
            <person name="Brown T."/>
            <person name="Cohen L."/>
        </authorList>
    </citation>
    <scope>NUCLEOTIDE SEQUENCE</scope>
    <source>
        <strain evidence="4">CCAP979/52</strain>
    </source>
</reference>
<dbReference type="InterPro" id="IPR018247">
    <property type="entry name" value="EF_Hand_1_Ca_BS"/>
</dbReference>
<sequence length="110" mass="11746">MRAPAAGEPALRGALSSLARLPDEEVEAFFKLHDINHSGTIDASELLPMFNEMGLKAKEEEIANWMRQAHVDGDNQLDLVAFRKLLGRPQPAPPSPQTGPADATACGAAS</sequence>
<gene>
    <name evidence="4" type="ORF">CCUR1050_LOCUS18389</name>
</gene>
<evidence type="ECO:0000313" key="4">
    <source>
        <dbReference type="EMBL" id="CAD8640705.1"/>
    </source>
</evidence>
<dbReference type="SMART" id="SM00054">
    <property type="entry name" value="EFh"/>
    <property type="match status" value="2"/>
</dbReference>
<accession>A0A7S0MH87</accession>
<feature type="domain" description="EF-hand" evidence="3">
    <location>
        <begin position="21"/>
        <end position="56"/>
    </location>
</feature>
<dbReference type="InterPro" id="IPR002048">
    <property type="entry name" value="EF_hand_dom"/>
</dbReference>